<keyword evidence="2" id="KW-0812">Transmembrane</keyword>
<evidence type="ECO:0000313" key="3">
    <source>
        <dbReference type="EMBL" id="CZS89460.1"/>
    </source>
</evidence>
<reference evidence="4" key="1">
    <citation type="submission" date="2016-03" db="EMBL/GenBank/DDBJ databases">
        <authorList>
            <person name="Ploux O."/>
        </authorList>
    </citation>
    <scope>NUCLEOTIDE SEQUENCE [LARGE SCALE GENOMIC DNA]</scope>
    <source>
        <strain evidence="4">UK7</strain>
    </source>
</reference>
<organism evidence="3 4">
    <name type="scientific">Rhynchosporium graminicola</name>
    <dbReference type="NCBI Taxonomy" id="2792576"/>
    <lineage>
        <taxon>Eukaryota</taxon>
        <taxon>Fungi</taxon>
        <taxon>Dikarya</taxon>
        <taxon>Ascomycota</taxon>
        <taxon>Pezizomycotina</taxon>
        <taxon>Leotiomycetes</taxon>
        <taxon>Helotiales</taxon>
        <taxon>Ploettnerulaceae</taxon>
        <taxon>Rhynchosporium</taxon>
    </lineage>
</organism>
<feature type="transmembrane region" description="Helical" evidence="2">
    <location>
        <begin position="109"/>
        <end position="130"/>
    </location>
</feature>
<dbReference type="AlphaFoldDB" id="A0A1E1JUV4"/>
<feature type="region of interest" description="Disordered" evidence="1">
    <location>
        <begin position="414"/>
        <end position="439"/>
    </location>
</feature>
<dbReference type="EMBL" id="FJUW01000003">
    <property type="protein sequence ID" value="CZS89460.1"/>
    <property type="molecule type" value="Genomic_DNA"/>
</dbReference>
<keyword evidence="2" id="KW-0472">Membrane</keyword>
<comment type="caution">
    <text evidence="3">The sequence shown here is derived from an EMBL/GenBank/DDBJ whole genome shotgun (WGS) entry which is preliminary data.</text>
</comment>
<feature type="transmembrane region" description="Helical" evidence="2">
    <location>
        <begin position="64"/>
        <end position="89"/>
    </location>
</feature>
<dbReference type="InParanoid" id="A0A1E1JUV4"/>
<feature type="region of interest" description="Disordered" evidence="1">
    <location>
        <begin position="221"/>
        <end position="245"/>
    </location>
</feature>
<keyword evidence="4" id="KW-1185">Reference proteome</keyword>
<feature type="transmembrane region" description="Helical" evidence="2">
    <location>
        <begin position="142"/>
        <end position="166"/>
    </location>
</feature>
<name>A0A1E1JUV4_9HELO</name>
<gene>
    <name evidence="3" type="ORF">RCO7_08982</name>
</gene>
<feature type="compositionally biased region" description="Low complexity" evidence="1">
    <location>
        <begin position="333"/>
        <end position="349"/>
    </location>
</feature>
<keyword evidence="2" id="KW-1133">Transmembrane helix</keyword>
<accession>A0A1E1JUV4</accession>
<feature type="transmembrane region" description="Helical" evidence="2">
    <location>
        <begin position="29"/>
        <end position="52"/>
    </location>
</feature>
<sequence length="515" mass="56851">MTSYPDLNTALPASFVTPSRTSRILRPGIILGTVVLLGAVSVVCLGVAGAVLSSGEERTRSTNAVQALALVASSLSTTYVLIHGLAAWYNDPVGIIRPPELKLHATCFILARLALVFWFVSFVAACAMAGKPNVCLSGTRACSLQIADVVASISGFLVTGVILTALESCKYPFELPPMLFMRKINFRTSPSGSGDDILDRSVSRKSSFDIAPILVGEKPRDAMAQKTSIEKKPLPQTPSSISEAPERSLTLSLPISQMDRSGSKSWGEEWVHLRNQSRVVKKSISTFDSAVSLSYETSSGASEYLTTSDRSSHVSMPRIAVTRNPVHQRPRSRTVTPSSSISNLSRRSPLSSVRSADYPHILVRPELRYCPPMIPPPHSWHSSRTSSISQLVPVRDMRTLYRQPSFSTSENFVIRGPRKNLPPLPRKKPPLSRRRRSDQNFRSVFIGDRPKFDYEEKLDEHLRKIEVAYVTRSQSKRNQHPSTFEKRLAMNFETLTPPPGPPQNWSPTALKLFGG</sequence>
<evidence type="ECO:0000256" key="2">
    <source>
        <dbReference type="SAM" id="Phobius"/>
    </source>
</evidence>
<feature type="compositionally biased region" description="Basic residues" evidence="1">
    <location>
        <begin position="425"/>
        <end position="436"/>
    </location>
</feature>
<proteinExistence type="predicted"/>
<feature type="compositionally biased region" description="Basic and acidic residues" evidence="1">
    <location>
        <begin position="221"/>
        <end position="233"/>
    </location>
</feature>
<dbReference type="STRING" id="914237.A0A1E1JUV4"/>
<evidence type="ECO:0000313" key="4">
    <source>
        <dbReference type="Proteomes" id="UP000178129"/>
    </source>
</evidence>
<protein>
    <submittedName>
        <fullName evidence="3">Uncharacterized protein</fullName>
    </submittedName>
</protein>
<evidence type="ECO:0000256" key="1">
    <source>
        <dbReference type="SAM" id="MobiDB-lite"/>
    </source>
</evidence>
<feature type="region of interest" description="Disordered" evidence="1">
    <location>
        <begin position="324"/>
        <end position="349"/>
    </location>
</feature>
<dbReference type="Proteomes" id="UP000178129">
    <property type="component" value="Unassembled WGS sequence"/>
</dbReference>